<feature type="non-terminal residue" evidence="1">
    <location>
        <position position="1"/>
    </location>
</feature>
<sequence length="46" mass="4962">SSMLTLRGLQKIIRQLEFGVQVLRRAAVASSREFGTQHFVGGASSA</sequence>
<keyword evidence="2" id="KW-1185">Reference proteome</keyword>
<dbReference type="EMBL" id="CAJVPM010024602">
    <property type="protein sequence ID" value="CAG8654413.1"/>
    <property type="molecule type" value="Genomic_DNA"/>
</dbReference>
<comment type="caution">
    <text evidence="1">The sequence shown here is derived from an EMBL/GenBank/DDBJ whole genome shotgun (WGS) entry which is preliminary data.</text>
</comment>
<protein>
    <submittedName>
        <fullName evidence="1">10955_t:CDS:1</fullName>
    </submittedName>
</protein>
<gene>
    <name evidence="1" type="ORF">SCALOS_LOCUS8783</name>
</gene>
<name>A0ACA9NFK9_9GLOM</name>
<organism evidence="1 2">
    <name type="scientific">Scutellospora calospora</name>
    <dbReference type="NCBI Taxonomy" id="85575"/>
    <lineage>
        <taxon>Eukaryota</taxon>
        <taxon>Fungi</taxon>
        <taxon>Fungi incertae sedis</taxon>
        <taxon>Mucoromycota</taxon>
        <taxon>Glomeromycotina</taxon>
        <taxon>Glomeromycetes</taxon>
        <taxon>Diversisporales</taxon>
        <taxon>Gigasporaceae</taxon>
        <taxon>Scutellospora</taxon>
    </lineage>
</organism>
<evidence type="ECO:0000313" key="1">
    <source>
        <dbReference type="EMBL" id="CAG8654413.1"/>
    </source>
</evidence>
<proteinExistence type="predicted"/>
<reference evidence="1" key="1">
    <citation type="submission" date="2021-06" db="EMBL/GenBank/DDBJ databases">
        <authorList>
            <person name="Kallberg Y."/>
            <person name="Tangrot J."/>
            <person name="Rosling A."/>
        </authorList>
    </citation>
    <scope>NUCLEOTIDE SEQUENCE</scope>
    <source>
        <strain evidence="1">AU212A</strain>
    </source>
</reference>
<dbReference type="Proteomes" id="UP000789860">
    <property type="component" value="Unassembled WGS sequence"/>
</dbReference>
<evidence type="ECO:0000313" key="2">
    <source>
        <dbReference type="Proteomes" id="UP000789860"/>
    </source>
</evidence>
<accession>A0ACA9NFK9</accession>